<evidence type="ECO:0000313" key="6">
    <source>
        <dbReference type="EMBL" id="RHZ98164.1"/>
    </source>
</evidence>
<gene>
    <name evidence="6" type="ORF">D1114_02810</name>
</gene>
<evidence type="ECO:0000256" key="1">
    <source>
        <dbReference type="ARBA" id="ARBA00010062"/>
    </source>
</evidence>
<dbReference type="Pfam" id="PF13458">
    <property type="entry name" value="Peripla_BP_6"/>
    <property type="match status" value="1"/>
</dbReference>
<feature type="signal peptide" evidence="4">
    <location>
        <begin position="1"/>
        <end position="20"/>
    </location>
</feature>
<name>A0AAX1URE5_CERSP</name>
<protein>
    <submittedName>
        <fullName evidence="6">Branched-chain amino acid ABC transporter substrate-binding protein</fullName>
    </submittedName>
</protein>
<proteinExistence type="inferred from homology"/>
<dbReference type="AlphaFoldDB" id="A0AAX1URE5"/>
<dbReference type="GO" id="GO:0006865">
    <property type="term" value="P:amino acid transport"/>
    <property type="evidence" value="ECO:0007669"/>
    <property type="project" value="UniProtKB-KW"/>
</dbReference>
<accession>A0AAX1URE5</accession>
<dbReference type="Proteomes" id="UP000266305">
    <property type="component" value="Unassembled WGS sequence"/>
</dbReference>
<evidence type="ECO:0000259" key="5">
    <source>
        <dbReference type="Pfam" id="PF13458"/>
    </source>
</evidence>
<comment type="caution">
    <text evidence="6">The sequence shown here is derived from an EMBL/GenBank/DDBJ whole genome shotgun (WGS) entry which is preliminary data.</text>
</comment>
<dbReference type="NCBIfam" id="TIGR03863">
    <property type="entry name" value="PQQ_ABC_bind"/>
    <property type="match status" value="1"/>
</dbReference>
<dbReference type="SUPFAM" id="SSF53822">
    <property type="entry name" value="Periplasmic binding protein-like I"/>
    <property type="match status" value="1"/>
</dbReference>
<dbReference type="InterPro" id="IPR028081">
    <property type="entry name" value="Leu-bd"/>
</dbReference>
<keyword evidence="2 4" id="KW-0732">Signal</keyword>
<dbReference type="EMBL" id="QWGP01000002">
    <property type="protein sequence ID" value="RHZ98164.1"/>
    <property type="molecule type" value="Genomic_DNA"/>
</dbReference>
<dbReference type="InterPro" id="IPR028082">
    <property type="entry name" value="Peripla_BP_I"/>
</dbReference>
<dbReference type="InterPro" id="IPR051010">
    <property type="entry name" value="BCAA_transport"/>
</dbReference>
<evidence type="ECO:0000256" key="4">
    <source>
        <dbReference type="SAM" id="SignalP"/>
    </source>
</evidence>
<keyword evidence="3" id="KW-0813">Transport</keyword>
<dbReference type="RefSeq" id="WP_118999260.1">
    <property type="nucleotide sequence ID" value="NZ_QWGP01000002.1"/>
</dbReference>
<evidence type="ECO:0000256" key="3">
    <source>
        <dbReference type="ARBA" id="ARBA00022970"/>
    </source>
</evidence>
<reference evidence="6 7" key="1">
    <citation type="submission" date="2018-08" db="EMBL/GenBank/DDBJ databases">
        <title>Draft genome sequence of Rhodobacter sphaeroides FY.</title>
        <authorList>
            <person name="Rayyan A."/>
            <person name="Meyer T.E."/>
            <person name="Kyndt J.A."/>
        </authorList>
    </citation>
    <scope>NUCLEOTIDE SEQUENCE [LARGE SCALE GENOMIC DNA]</scope>
    <source>
        <strain evidence="6 7">FY</strain>
    </source>
</reference>
<organism evidence="6 7">
    <name type="scientific">Cereibacter sphaeroides</name>
    <name type="common">Rhodobacter sphaeroides</name>
    <dbReference type="NCBI Taxonomy" id="1063"/>
    <lineage>
        <taxon>Bacteria</taxon>
        <taxon>Pseudomonadati</taxon>
        <taxon>Pseudomonadota</taxon>
        <taxon>Alphaproteobacteria</taxon>
        <taxon>Rhodobacterales</taxon>
        <taxon>Paracoccaceae</taxon>
        <taxon>Cereibacter</taxon>
    </lineage>
</organism>
<feature type="domain" description="Leucine-binding protein" evidence="5">
    <location>
        <begin position="76"/>
        <end position="354"/>
    </location>
</feature>
<keyword evidence="3" id="KW-0029">Amino-acid transport</keyword>
<dbReference type="Gene3D" id="3.40.50.2300">
    <property type="match status" value="2"/>
</dbReference>
<comment type="similarity">
    <text evidence="1">Belongs to the leucine-binding protein family.</text>
</comment>
<dbReference type="PANTHER" id="PTHR30483">
    <property type="entry name" value="LEUCINE-SPECIFIC-BINDING PROTEIN"/>
    <property type="match status" value="1"/>
</dbReference>
<sequence length="394" mass="43005">MRLIAAALVVAIILPCAAVAQTEIRMAVLRVDVQGRPPVSRLDLPPEDLGFAGARLGTNDNATTGQFMGQSFVTDEVAATPETALEKLQEILASGTRLVVTLADAETTAALAEAAGDEVLVFNARARDDVLRGEGCRANLLHTAPSRAMVTDALAQFLMWKRWDEWFLIEGSHPGDQALAASYRRSAAKFGARIVEERIFEDTGGARATDSGLVQIQAQIPTFTQRAADHDVVVAADETGIFAAYLPYHTWEPRPVAGSAGLVPVTWHPAMEMWGGTQFQSRFEKLANRPAREEDYQVWLALRAVGEAATRTQSAEMPVLRDYMLGAEFQLGAFKGQPLTWRDWDGQLRQPILLGSGPIVASVSPQSEYLHQVSQLDTLGIDRPETACRIDRQK</sequence>
<dbReference type="CDD" id="cd06268">
    <property type="entry name" value="PBP1_ABC_transporter_LIVBP-like"/>
    <property type="match status" value="1"/>
</dbReference>
<feature type="chain" id="PRO_5043600880" evidence="4">
    <location>
        <begin position="21"/>
        <end position="394"/>
    </location>
</feature>
<dbReference type="PANTHER" id="PTHR30483:SF6">
    <property type="entry name" value="PERIPLASMIC BINDING PROTEIN OF ABC TRANSPORTER FOR NATURAL AMINO ACIDS"/>
    <property type="match status" value="1"/>
</dbReference>
<evidence type="ECO:0000256" key="2">
    <source>
        <dbReference type="ARBA" id="ARBA00022729"/>
    </source>
</evidence>
<evidence type="ECO:0000313" key="7">
    <source>
        <dbReference type="Proteomes" id="UP000266305"/>
    </source>
</evidence>
<dbReference type="InterPro" id="IPR022478">
    <property type="entry name" value="ABC_transptr_sub-bd_PQQ"/>
</dbReference>